<name>A0AAE3WB78_9RHOB</name>
<dbReference type="RefSeq" id="WP_306734743.1">
    <property type="nucleotide sequence ID" value="NZ_JANHAX010000001.1"/>
</dbReference>
<reference evidence="1" key="1">
    <citation type="submission" date="2022-07" db="EMBL/GenBank/DDBJ databases">
        <authorList>
            <person name="Otstavnykh N."/>
            <person name="Isaeva M."/>
            <person name="Bystritskaya E."/>
        </authorList>
    </citation>
    <scope>NUCLEOTIDE SEQUENCE</scope>
    <source>
        <strain evidence="1">KCTC 52189</strain>
    </source>
</reference>
<evidence type="ECO:0000313" key="1">
    <source>
        <dbReference type="EMBL" id="MDQ2089502.1"/>
    </source>
</evidence>
<reference evidence="1" key="2">
    <citation type="submission" date="2023-02" db="EMBL/GenBank/DDBJ databases">
        <title>'Rhodoalgimonas zhirmunskyi' gen. nov., isolated from a red alga.</title>
        <authorList>
            <person name="Nedashkovskaya O.I."/>
            <person name="Otstavnykh N.Y."/>
            <person name="Bystritskaya E.P."/>
            <person name="Balabanova L.A."/>
            <person name="Isaeva M.P."/>
        </authorList>
    </citation>
    <scope>NUCLEOTIDE SEQUENCE</scope>
    <source>
        <strain evidence="1">KCTC 52189</strain>
    </source>
</reference>
<protein>
    <submittedName>
        <fullName evidence="1">Uncharacterized protein</fullName>
    </submittedName>
</protein>
<accession>A0AAE3WB78</accession>
<dbReference type="AlphaFoldDB" id="A0AAE3WB78"/>
<organism evidence="1 2">
    <name type="scientific">Marimonas arenosa</name>
    <dbReference type="NCBI Taxonomy" id="1795305"/>
    <lineage>
        <taxon>Bacteria</taxon>
        <taxon>Pseudomonadati</taxon>
        <taxon>Pseudomonadota</taxon>
        <taxon>Alphaproteobacteria</taxon>
        <taxon>Rhodobacterales</taxon>
        <taxon>Paracoccaceae</taxon>
        <taxon>Marimonas</taxon>
    </lineage>
</organism>
<comment type="caution">
    <text evidence="1">The sequence shown here is derived from an EMBL/GenBank/DDBJ whole genome shotgun (WGS) entry which is preliminary data.</text>
</comment>
<evidence type="ECO:0000313" key="2">
    <source>
        <dbReference type="Proteomes" id="UP001226762"/>
    </source>
</evidence>
<dbReference type="Proteomes" id="UP001226762">
    <property type="component" value="Unassembled WGS sequence"/>
</dbReference>
<keyword evidence="2" id="KW-1185">Reference proteome</keyword>
<gene>
    <name evidence="1" type="ORF">NO357_06275</name>
</gene>
<proteinExistence type="predicted"/>
<sequence length="50" mass="5894">MVCTVCGWRISVWDAGGLRYKAASRGKRGLGRCKQCGRWRWFRVERMTEE</sequence>
<dbReference type="EMBL" id="JANHAX010000001">
    <property type="protein sequence ID" value="MDQ2089502.1"/>
    <property type="molecule type" value="Genomic_DNA"/>
</dbReference>